<proteinExistence type="predicted"/>
<dbReference type="PANTHER" id="PTHR32487:SF0">
    <property type="entry name" value="3-OXO-DELTA(4,5)-STEROID 5-BETA-REDUCTASE"/>
    <property type="match status" value="1"/>
</dbReference>
<dbReference type="CDD" id="cd08948">
    <property type="entry name" value="5beta-POR_like_SDR_a"/>
    <property type="match status" value="1"/>
</dbReference>
<evidence type="ECO:0000313" key="2">
    <source>
        <dbReference type="EMBL" id="CAB4697009.1"/>
    </source>
</evidence>
<dbReference type="InterPro" id="IPR036291">
    <property type="entry name" value="NAD(P)-bd_dom_sf"/>
</dbReference>
<reference evidence="2" key="1">
    <citation type="submission" date="2020-05" db="EMBL/GenBank/DDBJ databases">
        <authorList>
            <person name="Chiriac C."/>
            <person name="Salcher M."/>
            <person name="Ghai R."/>
            <person name="Kavagutti S V."/>
        </authorList>
    </citation>
    <scope>NUCLEOTIDE SEQUENCE</scope>
</reference>
<dbReference type="Gene3D" id="3.40.50.720">
    <property type="entry name" value="NAD(P)-binding Rossmann-like Domain"/>
    <property type="match status" value="1"/>
</dbReference>
<feature type="domain" description="PRISE-like Rossmann-fold" evidence="1">
    <location>
        <begin position="71"/>
        <end position="350"/>
    </location>
</feature>
<dbReference type="EMBL" id="CAEZXZ010000027">
    <property type="protein sequence ID" value="CAB4697009.1"/>
    <property type="molecule type" value="Genomic_DNA"/>
</dbReference>
<dbReference type="SUPFAM" id="SSF51735">
    <property type="entry name" value="NAD(P)-binding Rossmann-fold domains"/>
    <property type="match status" value="1"/>
</dbReference>
<dbReference type="AlphaFoldDB" id="A0A6J6PE44"/>
<evidence type="ECO:0000259" key="1">
    <source>
        <dbReference type="Pfam" id="PF22917"/>
    </source>
</evidence>
<dbReference type="Pfam" id="PF22917">
    <property type="entry name" value="PRISE"/>
    <property type="match status" value="1"/>
</dbReference>
<dbReference type="EMBL" id="CAEZZA010000133">
    <property type="protein sequence ID" value="CAB4752955.1"/>
    <property type="molecule type" value="Genomic_DNA"/>
</dbReference>
<gene>
    <name evidence="2" type="ORF">UFOPK2625_00299</name>
    <name evidence="3" type="ORF">UFOPK2809_00978</name>
</gene>
<name>A0A6J6PE44_9ZZZZ</name>
<dbReference type="InterPro" id="IPR055222">
    <property type="entry name" value="PRISE-like_Rossmann-fold"/>
</dbReference>
<dbReference type="PANTHER" id="PTHR32487">
    <property type="entry name" value="3-OXO-DELTA(4,5)-STEROID 5-BETA-REDUCTASE"/>
    <property type="match status" value="1"/>
</dbReference>
<organism evidence="2">
    <name type="scientific">freshwater metagenome</name>
    <dbReference type="NCBI Taxonomy" id="449393"/>
    <lineage>
        <taxon>unclassified sequences</taxon>
        <taxon>metagenomes</taxon>
        <taxon>ecological metagenomes</taxon>
    </lineage>
</organism>
<evidence type="ECO:0000313" key="3">
    <source>
        <dbReference type="EMBL" id="CAB4752955.1"/>
    </source>
</evidence>
<sequence>MPSSRSVAVVGAAGTIGQAVVEEFVEHGYSVTAMARRKSYWPTTAAYESVDLWDKQATIESFKRVGSHDLLVFAAYQDGPDVGGIVGPNVELMKNTLDAAVAADWNVEHVTLYQGGKYYGAHIGPFKTPAKETDPRIPGPNFYYDQQDLLEQRAARDGFAYSIFRPEAVCGIAPGNPLNLFLIIAAYGAICRELGMPMRFPGTKAAYESLYQLTDAGLLARATVWGTESPNARDQAFNIANGDHIRWKDFWPVIANMLGVDPGTPHHFSLADRMSGYGEVWAQIVEKYSLTDTPFNQIANWAFGDFILGNGYDNVFSMVKLRQAGFNEHMDTELMFQNLFARLRVERLIP</sequence>
<accession>A0A6J6PE44</accession>
<protein>
    <submittedName>
        <fullName evidence="2">Unannotated protein</fullName>
    </submittedName>
</protein>